<evidence type="ECO:0000256" key="1">
    <source>
        <dbReference type="SAM" id="MobiDB-lite"/>
    </source>
</evidence>
<dbReference type="EMBL" id="CP000546">
    <property type="protein sequence ID" value="ABN01454.2"/>
    <property type="molecule type" value="Genomic_DNA"/>
</dbReference>
<evidence type="ECO:0000313" key="3">
    <source>
        <dbReference type="Proteomes" id="UP000002283"/>
    </source>
</evidence>
<feature type="compositionally biased region" description="Basic residues" evidence="1">
    <location>
        <begin position="92"/>
        <end position="106"/>
    </location>
</feature>
<dbReference type="Proteomes" id="UP000002283">
    <property type="component" value="Chromosome I"/>
</dbReference>
<gene>
    <name evidence="2" type="ordered locus">BMA10229_A3248</name>
</gene>
<dbReference type="KEGG" id="bml:BMA10229_A3248"/>
<proteinExistence type="predicted"/>
<feature type="region of interest" description="Disordered" evidence="1">
    <location>
        <begin position="21"/>
        <end position="118"/>
    </location>
</feature>
<accession>A2SB64</accession>
<name>A2SB64_BURM9</name>
<reference evidence="2 3" key="1">
    <citation type="submission" date="2007-01" db="EMBL/GenBank/DDBJ databases">
        <authorList>
            <person name="DeShazer D."/>
            <person name="Woods D.E."/>
            <person name="Nierman W.C."/>
        </authorList>
    </citation>
    <scope>NUCLEOTIDE SEQUENCE [LARGE SCALE GENOMIC DNA]</scope>
    <source>
        <strain evidence="2 3">NCTC 10229</strain>
    </source>
</reference>
<protein>
    <submittedName>
        <fullName evidence="2">Uncharacterized protein</fullName>
    </submittedName>
</protein>
<organism evidence="2 3">
    <name type="scientific">Burkholderia mallei (strain NCTC 10229)</name>
    <dbReference type="NCBI Taxonomy" id="412022"/>
    <lineage>
        <taxon>Bacteria</taxon>
        <taxon>Pseudomonadati</taxon>
        <taxon>Pseudomonadota</taxon>
        <taxon>Betaproteobacteria</taxon>
        <taxon>Burkholderiales</taxon>
        <taxon>Burkholderiaceae</taxon>
        <taxon>Burkholderia</taxon>
        <taxon>pseudomallei group</taxon>
    </lineage>
</organism>
<feature type="compositionally biased region" description="Low complexity" evidence="1">
    <location>
        <begin position="32"/>
        <end position="42"/>
    </location>
</feature>
<sequence length="118" mass="12775">MEISGDRAFGAAIAARGFRRGAPACRHRARTRATGAATIRDTPGNRRAGGRDRSARRGARCETHRAPHDDHRNETPGVRAAARGGPDDAARQRKRKPLPAHVRARPRRGETRAPGGAY</sequence>
<dbReference type="AlphaFoldDB" id="A2SB64"/>
<dbReference type="HOGENOM" id="CLU_2068679_0_0_4"/>
<evidence type="ECO:0000313" key="2">
    <source>
        <dbReference type="EMBL" id="ABN01454.2"/>
    </source>
</evidence>
<feature type="compositionally biased region" description="Basic and acidic residues" evidence="1">
    <location>
        <begin position="49"/>
        <end position="74"/>
    </location>
</feature>